<accession>A0AA39FZL0</accession>
<evidence type="ECO:0000259" key="6">
    <source>
        <dbReference type="Pfam" id="PF07731"/>
    </source>
</evidence>
<organism evidence="8 9">
    <name type="scientific">Microctonus hyperodae</name>
    <name type="common">Parasitoid wasp</name>
    <dbReference type="NCBI Taxonomy" id="165561"/>
    <lineage>
        <taxon>Eukaryota</taxon>
        <taxon>Metazoa</taxon>
        <taxon>Ecdysozoa</taxon>
        <taxon>Arthropoda</taxon>
        <taxon>Hexapoda</taxon>
        <taxon>Insecta</taxon>
        <taxon>Pterygota</taxon>
        <taxon>Neoptera</taxon>
        <taxon>Endopterygota</taxon>
        <taxon>Hymenoptera</taxon>
        <taxon>Apocrita</taxon>
        <taxon>Ichneumonoidea</taxon>
        <taxon>Braconidae</taxon>
        <taxon>Euphorinae</taxon>
        <taxon>Microctonus</taxon>
    </lineage>
</organism>
<dbReference type="GO" id="GO:0005886">
    <property type="term" value="C:plasma membrane"/>
    <property type="evidence" value="ECO:0007669"/>
    <property type="project" value="TreeGrafter"/>
</dbReference>
<evidence type="ECO:0008006" key="10">
    <source>
        <dbReference type="Google" id="ProtNLM"/>
    </source>
</evidence>
<keyword evidence="2" id="KW-0479">Metal-binding</keyword>
<dbReference type="CDD" id="cd13858">
    <property type="entry name" value="CuRO_1_tcLCC2_insect_like"/>
    <property type="match status" value="1"/>
</dbReference>
<protein>
    <recommendedName>
        <fullName evidence="10">Laccase</fullName>
    </recommendedName>
</protein>
<evidence type="ECO:0000256" key="3">
    <source>
        <dbReference type="ARBA" id="ARBA00023002"/>
    </source>
</evidence>
<dbReference type="InterPro" id="IPR033138">
    <property type="entry name" value="Cu_oxidase_CS"/>
</dbReference>
<gene>
    <name evidence="8" type="ORF">PV327_007417</name>
</gene>
<dbReference type="Pfam" id="PF00394">
    <property type="entry name" value="Cu-oxidase"/>
    <property type="match status" value="1"/>
</dbReference>
<dbReference type="Pfam" id="PF07732">
    <property type="entry name" value="Cu-oxidase_3"/>
    <property type="match status" value="1"/>
</dbReference>
<dbReference type="InterPro" id="IPR008972">
    <property type="entry name" value="Cupredoxin"/>
</dbReference>
<comment type="similarity">
    <text evidence="1">Belongs to the multicopper oxidase family.</text>
</comment>
<dbReference type="EMBL" id="JAQQBR010000004">
    <property type="protein sequence ID" value="KAK0178536.1"/>
    <property type="molecule type" value="Genomic_DNA"/>
</dbReference>
<evidence type="ECO:0000259" key="5">
    <source>
        <dbReference type="Pfam" id="PF00394"/>
    </source>
</evidence>
<dbReference type="Proteomes" id="UP001168972">
    <property type="component" value="Unassembled WGS sequence"/>
</dbReference>
<reference evidence="8" key="1">
    <citation type="journal article" date="2023" name="bioRxiv">
        <title>Scaffold-level genome assemblies of two parasitoid biocontrol wasps reveal the parthenogenesis mechanism and an associated novel virus.</title>
        <authorList>
            <person name="Inwood S."/>
            <person name="Skelly J."/>
            <person name="Guhlin J."/>
            <person name="Harrop T."/>
            <person name="Goldson S."/>
            <person name="Dearden P."/>
        </authorList>
    </citation>
    <scope>NUCLEOTIDE SEQUENCE</scope>
    <source>
        <strain evidence="8">Lincoln</strain>
        <tissue evidence="8">Whole body</tissue>
    </source>
</reference>
<dbReference type="InterPro" id="IPR011707">
    <property type="entry name" value="Cu-oxidase-like_N"/>
</dbReference>
<dbReference type="Pfam" id="PF07731">
    <property type="entry name" value="Cu-oxidase_2"/>
    <property type="match status" value="1"/>
</dbReference>
<proteinExistence type="inferred from homology"/>
<comment type="caution">
    <text evidence="8">The sequence shown here is derived from an EMBL/GenBank/DDBJ whole genome shotgun (WGS) entry which is preliminary data.</text>
</comment>
<dbReference type="InterPro" id="IPR001117">
    <property type="entry name" value="Cu-oxidase_2nd"/>
</dbReference>
<dbReference type="InterPro" id="IPR045087">
    <property type="entry name" value="Cu-oxidase_fam"/>
</dbReference>
<keyword evidence="9" id="KW-1185">Reference proteome</keyword>
<dbReference type="GO" id="GO:0016491">
    <property type="term" value="F:oxidoreductase activity"/>
    <property type="evidence" value="ECO:0007669"/>
    <property type="project" value="UniProtKB-KW"/>
</dbReference>
<evidence type="ECO:0000313" key="9">
    <source>
        <dbReference type="Proteomes" id="UP001168972"/>
    </source>
</evidence>
<dbReference type="AlphaFoldDB" id="A0AA39FZL0"/>
<reference evidence="8" key="2">
    <citation type="submission" date="2023-03" db="EMBL/GenBank/DDBJ databases">
        <authorList>
            <person name="Inwood S.N."/>
            <person name="Skelly J.G."/>
            <person name="Guhlin J."/>
            <person name="Harrop T.W.R."/>
            <person name="Goldson S.G."/>
            <person name="Dearden P.K."/>
        </authorList>
    </citation>
    <scope>NUCLEOTIDE SEQUENCE</scope>
    <source>
        <strain evidence="8">Lincoln</strain>
        <tissue evidence="8">Whole body</tissue>
    </source>
</reference>
<feature type="domain" description="Plastocyanin-like" evidence="6">
    <location>
        <begin position="537"/>
        <end position="662"/>
    </location>
</feature>
<evidence type="ECO:0000256" key="2">
    <source>
        <dbReference type="ARBA" id="ARBA00022723"/>
    </source>
</evidence>
<dbReference type="PANTHER" id="PTHR11709:SF232">
    <property type="entry name" value="STRAW, ISOFORM G"/>
    <property type="match status" value="1"/>
</dbReference>
<dbReference type="InterPro" id="IPR002355">
    <property type="entry name" value="Cu_oxidase_Cu_BS"/>
</dbReference>
<dbReference type="PROSITE" id="PS00079">
    <property type="entry name" value="MULTICOPPER_OXIDASE1"/>
    <property type="match status" value="1"/>
</dbReference>
<feature type="domain" description="Plastocyanin-like" evidence="7">
    <location>
        <begin position="133"/>
        <end position="235"/>
    </location>
</feature>
<feature type="region of interest" description="Disordered" evidence="4">
    <location>
        <begin position="401"/>
        <end position="421"/>
    </location>
</feature>
<dbReference type="FunFam" id="2.60.40.420:FF:000045">
    <property type="entry name" value="Laccase 2"/>
    <property type="match status" value="1"/>
</dbReference>
<dbReference type="GO" id="GO:0006826">
    <property type="term" value="P:iron ion transport"/>
    <property type="evidence" value="ECO:0007669"/>
    <property type="project" value="TreeGrafter"/>
</dbReference>
<feature type="domain" description="Plastocyanin-like" evidence="5">
    <location>
        <begin position="252"/>
        <end position="404"/>
    </location>
</feature>
<evidence type="ECO:0000313" key="8">
    <source>
        <dbReference type="EMBL" id="KAK0178536.1"/>
    </source>
</evidence>
<evidence type="ECO:0000256" key="1">
    <source>
        <dbReference type="ARBA" id="ARBA00010609"/>
    </source>
</evidence>
<dbReference type="CDD" id="cd13884">
    <property type="entry name" value="CuRO_2_tcLCC_insect_like"/>
    <property type="match status" value="1"/>
</dbReference>
<dbReference type="CDD" id="cd13905">
    <property type="entry name" value="CuRO_3_tcLLC2_insect_like"/>
    <property type="match status" value="1"/>
</dbReference>
<dbReference type="PANTHER" id="PTHR11709">
    <property type="entry name" value="MULTI-COPPER OXIDASE"/>
    <property type="match status" value="1"/>
</dbReference>
<dbReference type="PROSITE" id="PS00080">
    <property type="entry name" value="MULTICOPPER_OXIDASE2"/>
    <property type="match status" value="1"/>
</dbReference>
<dbReference type="GO" id="GO:0005507">
    <property type="term" value="F:copper ion binding"/>
    <property type="evidence" value="ECO:0007669"/>
    <property type="project" value="InterPro"/>
</dbReference>
<keyword evidence="3" id="KW-0560">Oxidoreductase</keyword>
<dbReference type="SUPFAM" id="SSF49503">
    <property type="entry name" value="Cupredoxins"/>
    <property type="match status" value="3"/>
</dbReference>
<name>A0AA39FZL0_MICHY</name>
<evidence type="ECO:0000259" key="7">
    <source>
        <dbReference type="Pfam" id="PF07732"/>
    </source>
</evidence>
<dbReference type="Gene3D" id="2.60.40.420">
    <property type="entry name" value="Cupredoxins - blue copper proteins"/>
    <property type="match status" value="3"/>
</dbReference>
<dbReference type="InterPro" id="IPR011706">
    <property type="entry name" value="Cu-oxidase_C"/>
</dbReference>
<sequence length="695" mass="78068">MELDNNDMNDNNDNKNNNDDEDLSLESTSHVGSYKVYIKSSSQWRTVNYMDPDDSDINNSIPGIEKSIPPLLSSPEECARPCKTDDPPKTCYYQWTFETYHTLGGACELCTPTTNTSLSSDCQCILADGTDVSGIIVANRQFPGPAIQVCLGDMVIVDVKNIVPGNHLSIHWHGIYQKDWQHYDGVPFLTQCPISECSTFRYQWRAQNAGSHFWHAHSGLHKADGVDGPIIIREPPEFYPNRDLFDHDNFDNFMFIQDWLQNNALDHFPGTTINSVGQNPDNFLVNGRGQWLDPSNGKYTTTPLAVFNVKPGERHRFRMINGCTLLCPIELQIENHNMTIIAMDGVDVRPEIVNTITSFAAERVDFVLNAYEPIGTYWIQVRGLSDNCTPRKVQQHAILRYEGSDSDNPSSPRPQFQPGLPRGKIFNPLNDVCDGNTTNVICVKNLQSANAVNDIIFRSQPDMQIYLPFFFHNYEKTDLFRPNTYQRFVDPTNNLSVAAIVDGISNIFPPSPPISQLDDIPADILCPDPNNLPPRCDGFTVCHCTHFINIPLNSLVEIIVADIGPIGISHPFHLHGYGFHVMSIGLLSKVNITDSNRATALQRDREEYPPISNYPPVKDTLAVPSGGYTIVRFIADNPGWWLYHCHILQHLFNGMSVVFHIGQDSDLPPTPKNFPKCGNFESPILKTNPIPRGEL</sequence>
<evidence type="ECO:0000256" key="4">
    <source>
        <dbReference type="SAM" id="MobiDB-lite"/>
    </source>
</evidence>
<dbReference type="FunFam" id="2.60.40.420:FF:000031">
    <property type="entry name" value="Laccase-2 isoform A"/>
    <property type="match status" value="1"/>
</dbReference>
<feature type="region of interest" description="Disordered" evidence="4">
    <location>
        <begin position="1"/>
        <end position="26"/>
    </location>
</feature>